<keyword evidence="6" id="KW-1185">Reference proteome</keyword>
<name>A0A183AAZ0_9TREM</name>
<evidence type="ECO:0000256" key="3">
    <source>
        <dbReference type="SAM" id="MobiDB-lite"/>
    </source>
</evidence>
<dbReference type="SUPFAM" id="SSF50044">
    <property type="entry name" value="SH3-domain"/>
    <property type="match status" value="1"/>
</dbReference>
<dbReference type="Pfam" id="PF14604">
    <property type="entry name" value="SH3_9"/>
    <property type="match status" value="1"/>
</dbReference>
<proteinExistence type="predicted"/>
<protein>
    <submittedName>
        <fullName evidence="7">SH3 domain-containing protein</fullName>
    </submittedName>
</protein>
<evidence type="ECO:0000256" key="1">
    <source>
        <dbReference type="ARBA" id="ARBA00022443"/>
    </source>
</evidence>
<sequence>MTAKSTDLVIVKFDYKPTDIHELGIQKGERLTLLDDTQHWWRVMNAQGATGYVPSNYVKRSKQGIFSSLRNTLGRRKSRQDDNGVVAKHGSVESLGHKYSQPTPALDSFTSPGGYGLGDSTGNSGTFNPYSNLASANADGSESIQRPGASSFDTPGDETQEDRTHPGAENWGGSMGNRHHSSSQVRVIFCFLVFNLANCLEKIGIDR</sequence>
<dbReference type="GO" id="GO:0035023">
    <property type="term" value="P:regulation of Rho protein signal transduction"/>
    <property type="evidence" value="ECO:0007669"/>
    <property type="project" value="TreeGrafter"/>
</dbReference>
<feature type="compositionally biased region" description="Polar residues" evidence="3">
    <location>
        <begin position="100"/>
        <end position="111"/>
    </location>
</feature>
<reference evidence="5 6" key="2">
    <citation type="submission" date="2018-11" db="EMBL/GenBank/DDBJ databases">
        <authorList>
            <consortium name="Pathogen Informatics"/>
        </authorList>
    </citation>
    <scope>NUCLEOTIDE SEQUENCE [LARGE SCALE GENOMIC DNA]</scope>
    <source>
        <strain evidence="5 6">Egypt</strain>
    </source>
</reference>
<dbReference type="GO" id="GO:0007266">
    <property type="term" value="P:Rho protein signal transduction"/>
    <property type="evidence" value="ECO:0007669"/>
    <property type="project" value="TreeGrafter"/>
</dbReference>
<feature type="domain" description="SH3" evidence="4">
    <location>
        <begin position="4"/>
        <end position="63"/>
    </location>
</feature>
<evidence type="ECO:0000313" key="7">
    <source>
        <dbReference type="WBParaSite" id="ECPE_0000413301-mRNA-1"/>
    </source>
</evidence>
<feature type="compositionally biased region" description="Polar residues" evidence="3">
    <location>
        <begin position="120"/>
        <end position="144"/>
    </location>
</feature>
<evidence type="ECO:0000256" key="2">
    <source>
        <dbReference type="PROSITE-ProRule" id="PRU00192"/>
    </source>
</evidence>
<dbReference type="OrthoDB" id="26539at2759"/>
<dbReference type="WBParaSite" id="ECPE_0000413301-mRNA-1">
    <property type="protein sequence ID" value="ECPE_0000413301-mRNA-1"/>
    <property type="gene ID" value="ECPE_0000413301"/>
</dbReference>
<evidence type="ECO:0000259" key="4">
    <source>
        <dbReference type="PROSITE" id="PS50002"/>
    </source>
</evidence>
<dbReference type="InterPro" id="IPR036028">
    <property type="entry name" value="SH3-like_dom_sf"/>
</dbReference>
<dbReference type="AlphaFoldDB" id="A0A183AAZ0"/>
<organism evidence="7">
    <name type="scientific">Echinostoma caproni</name>
    <dbReference type="NCBI Taxonomy" id="27848"/>
    <lineage>
        <taxon>Eukaryota</taxon>
        <taxon>Metazoa</taxon>
        <taxon>Spiralia</taxon>
        <taxon>Lophotrochozoa</taxon>
        <taxon>Platyhelminthes</taxon>
        <taxon>Trematoda</taxon>
        <taxon>Digenea</taxon>
        <taxon>Plagiorchiida</taxon>
        <taxon>Echinostomata</taxon>
        <taxon>Echinostomatoidea</taxon>
        <taxon>Echinostomatidae</taxon>
        <taxon>Echinostoma</taxon>
    </lineage>
</organism>
<dbReference type="PANTHER" id="PTHR12287:SF23">
    <property type="entry name" value="AROUSER, ISOFORM A-RELATED"/>
    <property type="match status" value="1"/>
</dbReference>
<dbReference type="PROSITE" id="PS50002">
    <property type="entry name" value="SH3"/>
    <property type="match status" value="1"/>
</dbReference>
<evidence type="ECO:0000313" key="6">
    <source>
        <dbReference type="Proteomes" id="UP000272942"/>
    </source>
</evidence>
<dbReference type="SMART" id="SM00326">
    <property type="entry name" value="SH3"/>
    <property type="match status" value="1"/>
</dbReference>
<reference evidence="7" key="1">
    <citation type="submission" date="2016-06" db="UniProtKB">
        <authorList>
            <consortium name="WormBaseParasite"/>
        </authorList>
    </citation>
    <scope>IDENTIFICATION</scope>
</reference>
<dbReference type="InterPro" id="IPR001452">
    <property type="entry name" value="SH3_domain"/>
</dbReference>
<dbReference type="PANTHER" id="PTHR12287">
    <property type="entry name" value="EPIDERMAL GROWTH FACTOR RECEPTOR KINASE SUBSTRATE EPS8-RELATED PROTEIN"/>
    <property type="match status" value="1"/>
</dbReference>
<dbReference type="EMBL" id="UZAN01041014">
    <property type="protein sequence ID" value="VDP71701.1"/>
    <property type="molecule type" value="Genomic_DNA"/>
</dbReference>
<gene>
    <name evidence="5" type="ORF">ECPE_LOCUS4125</name>
</gene>
<dbReference type="Gene3D" id="2.30.30.40">
    <property type="entry name" value="SH3 Domains"/>
    <property type="match status" value="1"/>
</dbReference>
<dbReference type="GO" id="GO:0005886">
    <property type="term" value="C:plasma membrane"/>
    <property type="evidence" value="ECO:0007669"/>
    <property type="project" value="TreeGrafter"/>
</dbReference>
<feature type="region of interest" description="Disordered" evidence="3">
    <location>
        <begin position="92"/>
        <end position="178"/>
    </location>
</feature>
<evidence type="ECO:0000313" key="5">
    <source>
        <dbReference type="EMBL" id="VDP71701.1"/>
    </source>
</evidence>
<accession>A0A183AAZ0</accession>
<dbReference type="PRINTS" id="PR00452">
    <property type="entry name" value="SH3DOMAIN"/>
</dbReference>
<dbReference type="GO" id="GO:0003779">
    <property type="term" value="F:actin binding"/>
    <property type="evidence" value="ECO:0007669"/>
    <property type="project" value="TreeGrafter"/>
</dbReference>
<dbReference type="Proteomes" id="UP000272942">
    <property type="component" value="Unassembled WGS sequence"/>
</dbReference>
<keyword evidence="1 2" id="KW-0728">SH3 domain</keyword>
<dbReference type="InterPro" id="IPR039801">
    <property type="entry name" value="EPS8-like"/>
</dbReference>